<name>A0ABR2ZF59_9AGAR</name>
<evidence type="ECO:0000313" key="4">
    <source>
        <dbReference type="Proteomes" id="UP001437256"/>
    </source>
</evidence>
<gene>
    <name evidence="3" type="ORF">AAF712_013369</name>
</gene>
<evidence type="ECO:0000256" key="2">
    <source>
        <dbReference type="SAM" id="Phobius"/>
    </source>
</evidence>
<comment type="caution">
    <text evidence="3">The sequence shown here is derived from an EMBL/GenBank/DDBJ whole genome shotgun (WGS) entry which is preliminary data.</text>
</comment>
<proteinExistence type="predicted"/>
<keyword evidence="2" id="KW-0812">Transmembrane</keyword>
<keyword evidence="2" id="KW-0472">Membrane</keyword>
<feature type="region of interest" description="Disordered" evidence="1">
    <location>
        <begin position="180"/>
        <end position="215"/>
    </location>
</feature>
<feature type="compositionally biased region" description="Polar residues" evidence="1">
    <location>
        <begin position="180"/>
        <end position="208"/>
    </location>
</feature>
<protein>
    <submittedName>
        <fullName evidence="3">Uncharacterized protein</fullName>
    </submittedName>
</protein>
<dbReference type="EMBL" id="JBBXMP010000202">
    <property type="protein sequence ID" value="KAL0059887.1"/>
    <property type="molecule type" value="Genomic_DNA"/>
</dbReference>
<feature type="transmembrane region" description="Helical" evidence="2">
    <location>
        <begin position="222"/>
        <end position="244"/>
    </location>
</feature>
<keyword evidence="2" id="KW-1133">Transmembrane helix</keyword>
<evidence type="ECO:0000313" key="3">
    <source>
        <dbReference type="EMBL" id="KAL0059887.1"/>
    </source>
</evidence>
<evidence type="ECO:0000256" key="1">
    <source>
        <dbReference type="SAM" id="MobiDB-lite"/>
    </source>
</evidence>
<dbReference type="Proteomes" id="UP001437256">
    <property type="component" value="Unassembled WGS sequence"/>
</dbReference>
<feature type="compositionally biased region" description="Polar residues" evidence="1">
    <location>
        <begin position="257"/>
        <end position="270"/>
    </location>
</feature>
<keyword evidence="4" id="KW-1185">Reference proteome</keyword>
<organism evidence="3 4">
    <name type="scientific">Marasmius tenuissimus</name>
    <dbReference type="NCBI Taxonomy" id="585030"/>
    <lineage>
        <taxon>Eukaryota</taxon>
        <taxon>Fungi</taxon>
        <taxon>Dikarya</taxon>
        <taxon>Basidiomycota</taxon>
        <taxon>Agaricomycotina</taxon>
        <taxon>Agaricomycetes</taxon>
        <taxon>Agaricomycetidae</taxon>
        <taxon>Agaricales</taxon>
        <taxon>Marasmiineae</taxon>
        <taxon>Marasmiaceae</taxon>
        <taxon>Marasmius</taxon>
    </lineage>
</organism>
<reference evidence="3 4" key="1">
    <citation type="submission" date="2024-05" db="EMBL/GenBank/DDBJ databases">
        <title>A draft genome resource for the thread blight pathogen Marasmius tenuissimus strain MS-2.</title>
        <authorList>
            <person name="Yulfo-Soto G.E."/>
            <person name="Baruah I.K."/>
            <person name="Amoako-Attah I."/>
            <person name="Bukari Y."/>
            <person name="Meinhardt L.W."/>
            <person name="Bailey B.A."/>
            <person name="Cohen S.P."/>
        </authorList>
    </citation>
    <scope>NUCLEOTIDE SEQUENCE [LARGE SCALE GENOMIC DNA]</scope>
    <source>
        <strain evidence="3 4">MS-2</strain>
    </source>
</reference>
<feature type="region of interest" description="Disordered" evidence="1">
    <location>
        <begin position="255"/>
        <end position="328"/>
    </location>
</feature>
<accession>A0ABR2ZF59</accession>
<feature type="compositionally biased region" description="Polar residues" evidence="1">
    <location>
        <begin position="282"/>
        <end position="291"/>
    </location>
</feature>
<sequence length="328" mass="35441">MPSEAGFSSGPSCRGCSDSWCQGCALEPDQFKAFGGTWMVANHFKGEATGKYLQFDFVGAYPCIMKWDTLLTSSVEGTAVTIYCIVPNLPSSSGLVTQYAIDFRIDGQLPPNGKTIYNHASDSSGNYTYNVPVFNQTGLTNEKHTMMVRMMPVPDVDAVLLFDYATYIFDDPNVNLTPFSSSANSSGKFTTVSTNSASTIPPTSTPGQDDSPRVTGNQRKHLIVILGSSIGSFVVVLAFGVLLIRYLRRRHVESNGPRMSQTIHPFTTINPRIPKNRLKDLSTGSTENLASGSGAHPQEPAEGEGVDSVDSGSEDPPPEYSSRPDFPL</sequence>
<feature type="compositionally biased region" description="Acidic residues" evidence="1">
    <location>
        <begin position="301"/>
        <end position="317"/>
    </location>
</feature>